<evidence type="ECO:0000313" key="3">
    <source>
        <dbReference type="EMBL" id="UYV62126.1"/>
    </source>
</evidence>
<dbReference type="SUPFAM" id="SSF56672">
    <property type="entry name" value="DNA/RNA polymerases"/>
    <property type="match status" value="1"/>
</dbReference>
<reference evidence="3 4" key="1">
    <citation type="submission" date="2022-01" db="EMBL/GenBank/DDBJ databases">
        <title>A chromosomal length assembly of Cordylochernes scorpioides.</title>
        <authorList>
            <person name="Zeh D."/>
            <person name="Zeh J."/>
        </authorList>
    </citation>
    <scope>NUCLEOTIDE SEQUENCE [LARGE SCALE GENOMIC DNA]</scope>
    <source>
        <strain evidence="3">IN4F17</strain>
        <tissue evidence="3">Whole Body</tissue>
    </source>
</reference>
<sequence>MSNNYPGIHWYKQESLQHADENQQHQTHITTMIKCIVKILPDSYILLLKQLYNSVMTTGKYPAIWTNSTIHPIFKNGYKNSPSNYRDLIEIYNNSDLTSVNLPECGDIHLLLYADDIEIIGESRMNLQKKIKILKEYLDENLMTLNESKSKIMVFRNGEAWTNSWISTDIPNKNLITSPNVKIPGFSLPRREWVLLNRFRTELAKYPFLINPRKANHVRVLGCWSSSAWCKLYLNDQKNLSFRFLTNEQNLCRLATCEDMFKMTRTDPEWKDKIITGDETWVYDYDPETKRQSAEWRGQELAKYAFLINQEKLTTDAFRAVGPHQRGASCTPTTKKIGHTRHPEKS</sequence>
<organism evidence="3 4">
    <name type="scientific">Cordylochernes scorpioides</name>
    <dbReference type="NCBI Taxonomy" id="51811"/>
    <lineage>
        <taxon>Eukaryota</taxon>
        <taxon>Metazoa</taxon>
        <taxon>Ecdysozoa</taxon>
        <taxon>Arthropoda</taxon>
        <taxon>Chelicerata</taxon>
        <taxon>Arachnida</taxon>
        <taxon>Pseudoscorpiones</taxon>
        <taxon>Cheliferoidea</taxon>
        <taxon>Chernetidae</taxon>
        <taxon>Cordylochernes</taxon>
    </lineage>
</organism>
<dbReference type="Proteomes" id="UP001235939">
    <property type="component" value="Chromosome 01"/>
</dbReference>
<dbReference type="InterPro" id="IPR036397">
    <property type="entry name" value="RNaseH_sf"/>
</dbReference>
<protein>
    <recommendedName>
        <fullName evidence="2">Reverse transcriptase domain-containing protein</fullName>
    </recommendedName>
</protein>
<dbReference type="EMBL" id="CP092863">
    <property type="protein sequence ID" value="UYV62126.1"/>
    <property type="molecule type" value="Genomic_DNA"/>
</dbReference>
<dbReference type="InterPro" id="IPR043502">
    <property type="entry name" value="DNA/RNA_pol_sf"/>
</dbReference>
<feature type="region of interest" description="Disordered" evidence="1">
    <location>
        <begin position="323"/>
        <end position="346"/>
    </location>
</feature>
<dbReference type="Gene3D" id="3.30.70.270">
    <property type="match status" value="1"/>
</dbReference>
<keyword evidence="4" id="KW-1185">Reference proteome</keyword>
<accession>A0ABY6JZP2</accession>
<dbReference type="InterPro" id="IPR043128">
    <property type="entry name" value="Rev_trsase/Diguanyl_cyclase"/>
</dbReference>
<feature type="domain" description="Reverse transcriptase" evidence="2">
    <location>
        <begin position="75"/>
        <end position="186"/>
    </location>
</feature>
<evidence type="ECO:0000259" key="2">
    <source>
        <dbReference type="Pfam" id="PF00078"/>
    </source>
</evidence>
<evidence type="ECO:0000256" key="1">
    <source>
        <dbReference type="SAM" id="MobiDB-lite"/>
    </source>
</evidence>
<dbReference type="Pfam" id="PF00078">
    <property type="entry name" value="RVT_1"/>
    <property type="match status" value="1"/>
</dbReference>
<proteinExistence type="predicted"/>
<dbReference type="InterPro" id="IPR000477">
    <property type="entry name" value="RT_dom"/>
</dbReference>
<name>A0ABY6JZP2_9ARAC</name>
<evidence type="ECO:0000313" key="4">
    <source>
        <dbReference type="Proteomes" id="UP001235939"/>
    </source>
</evidence>
<gene>
    <name evidence="3" type="ORF">LAZ67_1007914</name>
</gene>
<dbReference type="Gene3D" id="3.30.420.10">
    <property type="entry name" value="Ribonuclease H-like superfamily/Ribonuclease H"/>
    <property type="match status" value="1"/>
</dbReference>